<dbReference type="InterPro" id="IPR013299">
    <property type="entry name" value="Neuropept_W_pre"/>
</dbReference>
<evidence type="ECO:0000256" key="3">
    <source>
        <dbReference type="ARBA" id="ARBA00022525"/>
    </source>
</evidence>
<keyword evidence="6" id="KW-0527">Neuropeptide</keyword>
<dbReference type="PANTHER" id="PTHR28553:SF2">
    <property type="entry name" value="NEUROPEPTIDE W"/>
    <property type="match status" value="1"/>
</dbReference>
<accession>A0A8C1A092</accession>
<keyword evidence="4" id="KW-0165">Cleavage on pair of basic residues</keyword>
<feature type="region of interest" description="Disordered" evidence="7">
    <location>
        <begin position="109"/>
        <end position="156"/>
    </location>
</feature>
<evidence type="ECO:0000256" key="8">
    <source>
        <dbReference type="SAM" id="SignalP"/>
    </source>
</evidence>
<dbReference type="GO" id="GO:0007218">
    <property type="term" value="P:neuropeptide signaling pathway"/>
    <property type="evidence" value="ECO:0007669"/>
    <property type="project" value="UniProtKB-KW"/>
</dbReference>
<evidence type="ECO:0000313" key="9">
    <source>
        <dbReference type="Ensembl" id="ENSCCNP00000033191.1"/>
    </source>
</evidence>
<keyword evidence="3" id="KW-0964">Secreted</keyword>
<comment type="subcellular location">
    <subcellularLocation>
        <location evidence="1">Secreted</location>
    </subcellularLocation>
</comment>
<feature type="chain" id="PRO_5034118948" description="Neuropeptide W" evidence="8">
    <location>
        <begin position="32"/>
        <end position="156"/>
    </location>
</feature>
<organism evidence="9">
    <name type="scientific">Castor canadensis</name>
    <name type="common">American beaver</name>
    <dbReference type="NCBI Taxonomy" id="51338"/>
    <lineage>
        <taxon>Eukaryota</taxon>
        <taxon>Metazoa</taxon>
        <taxon>Chordata</taxon>
        <taxon>Craniata</taxon>
        <taxon>Vertebrata</taxon>
        <taxon>Euteleostomi</taxon>
        <taxon>Mammalia</taxon>
        <taxon>Eutheria</taxon>
        <taxon>Euarchontoglires</taxon>
        <taxon>Glires</taxon>
        <taxon>Rodentia</taxon>
        <taxon>Castorimorpha</taxon>
        <taxon>Castoridae</taxon>
        <taxon>Castor</taxon>
    </lineage>
</organism>
<evidence type="ECO:0000256" key="4">
    <source>
        <dbReference type="ARBA" id="ARBA00022685"/>
    </source>
</evidence>
<evidence type="ECO:0000256" key="2">
    <source>
        <dbReference type="ARBA" id="ARBA00005292"/>
    </source>
</evidence>
<proteinExistence type="inferred from homology"/>
<evidence type="ECO:0000256" key="1">
    <source>
        <dbReference type="ARBA" id="ARBA00004613"/>
    </source>
</evidence>
<reference evidence="9" key="1">
    <citation type="submission" date="2023-09" db="UniProtKB">
        <authorList>
            <consortium name="Ensembl"/>
        </authorList>
    </citation>
    <scope>IDENTIFICATION</scope>
</reference>
<evidence type="ECO:0000256" key="7">
    <source>
        <dbReference type="SAM" id="MobiDB-lite"/>
    </source>
</evidence>
<protein>
    <recommendedName>
        <fullName evidence="10">Neuropeptide W</fullName>
    </recommendedName>
</protein>
<dbReference type="Pfam" id="PF15180">
    <property type="entry name" value="NPBW"/>
    <property type="match status" value="1"/>
</dbReference>
<dbReference type="GO" id="GO:0007631">
    <property type="term" value="P:feeding behavior"/>
    <property type="evidence" value="ECO:0007669"/>
    <property type="project" value="TreeGrafter"/>
</dbReference>
<dbReference type="GO" id="GO:0005576">
    <property type="term" value="C:extracellular region"/>
    <property type="evidence" value="ECO:0007669"/>
    <property type="project" value="UniProtKB-SubCell"/>
</dbReference>
<dbReference type="PANTHER" id="PTHR28553">
    <property type="entry name" value="NEUROPEPTIDE B"/>
    <property type="match status" value="1"/>
</dbReference>
<dbReference type="InterPro" id="IPR013297">
    <property type="entry name" value="Neuropept_BW_pre"/>
</dbReference>
<dbReference type="AlphaFoldDB" id="A0A8C1A092"/>
<evidence type="ECO:0008006" key="10">
    <source>
        <dbReference type="Google" id="ProtNLM"/>
    </source>
</evidence>
<dbReference type="PRINTS" id="PR01890">
    <property type="entry name" value="PPNRPEPTIDEW"/>
</dbReference>
<dbReference type="PRINTS" id="PR01888">
    <property type="entry name" value="NROPEPTIDEBW"/>
</dbReference>
<evidence type="ECO:0000256" key="6">
    <source>
        <dbReference type="ARBA" id="ARBA00023320"/>
    </source>
</evidence>
<evidence type="ECO:0000256" key="5">
    <source>
        <dbReference type="ARBA" id="ARBA00022729"/>
    </source>
</evidence>
<feature type="signal peptide" evidence="8">
    <location>
        <begin position="1"/>
        <end position="31"/>
    </location>
</feature>
<name>A0A8C1A092_CASCN</name>
<keyword evidence="5 8" id="KW-0732">Signal</keyword>
<comment type="similarity">
    <text evidence="2">Belongs to the neuropeptide B/W family.</text>
</comment>
<sequence length="156" mass="16777">GVRGPGPGASTSRPLLALLLLLLLLPLPAGAWYKHVASPRYHTVGRAAGLLMGLRRSPYLWRRTLRAAAGPLASDTLTPRPAASNSLLLLPSRVQELWEARRRSSWAGLPVRAPRRPRASEPAPVPESRLRRDVSSPAMAPAQTAFAGPRQAPVLP</sequence>
<dbReference type="GO" id="GO:0001664">
    <property type="term" value="F:G protein-coupled receptor binding"/>
    <property type="evidence" value="ECO:0007669"/>
    <property type="project" value="InterPro"/>
</dbReference>
<dbReference type="Ensembl" id="ENSCCNT00000041639.1">
    <property type="protein sequence ID" value="ENSCCNP00000033191.1"/>
    <property type="gene ID" value="ENSCCNG00000031433.1"/>
</dbReference>